<gene>
    <name evidence="4" type="ORF">V5799_008689</name>
</gene>
<reference evidence="4 5" key="1">
    <citation type="journal article" date="2023" name="Arcadia Sci">
        <title>De novo assembly of a long-read Amblyomma americanum tick genome.</title>
        <authorList>
            <person name="Chou S."/>
            <person name="Poskanzer K.E."/>
            <person name="Rollins M."/>
            <person name="Thuy-Boun P.S."/>
        </authorList>
    </citation>
    <scope>NUCLEOTIDE SEQUENCE [LARGE SCALE GENOMIC DNA]</scope>
    <source>
        <strain evidence="4">F_SG_1</strain>
        <tissue evidence="4">Salivary glands</tissue>
    </source>
</reference>
<feature type="compositionally biased region" description="Polar residues" evidence="2">
    <location>
        <begin position="105"/>
        <end position="114"/>
    </location>
</feature>
<feature type="coiled-coil region" evidence="1">
    <location>
        <begin position="20"/>
        <end position="79"/>
    </location>
</feature>
<dbReference type="EMBL" id="JARKHS020004081">
    <property type="protein sequence ID" value="KAK8784946.1"/>
    <property type="molecule type" value="Genomic_DNA"/>
</dbReference>
<accession>A0AAQ4FD91</accession>
<evidence type="ECO:0000256" key="1">
    <source>
        <dbReference type="SAM" id="Coils"/>
    </source>
</evidence>
<protein>
    <submittedName>
        <fullName evidence="4">Uncharacterized protein</fullName>
    </submittedName>
</protein>
<comment type="caution">
    <text evidence="4">The sequence shown here is derived from an EMBL/GenBank/DDBJ whole genome shotgun (WGS) entry which is preliminary data.</text>
</comment>
<dbReference type="AlphaFoldDB" id="A0AAQ4FD91"/>
<proteinExistence type="predicted"/>
<feature type="signal peptide" evidence="3">
    <location>
        <begin position="1"/>
        <end position="18"/>
    </location>
</feature>
<name>A0AAQ4FD91_AMBAM</name>
<evidence type="ECO:0000313" key="5">
    <source>
        <dbReference type="Proteomes" id="UP001321473"/>
    </source>
</evidence>
<feature type="chain" id="PRO_5042951065" evidence="3">
    <location>
        <begin position="19"/>
        <end position="138"/>
    </location>
</feature>
<keyword evidence="5" id="KW-1185">Reference proteome</keyword>
<evidence type="ECO:0000256" key="3">
    <source>
        <dbReference type="SAM" id="SignalP"/>
    </source>
</evidence>
<evidence type="ECO:0000256" key="2">
    <source>
        <dbReference type="SAM" id="MobiDB-lite"/>
    </source>
</evidence>
<feature type="compositionally biased region" description="Low complexity" evidence="2">
    <location>
        <begin position="124"/>
        <end position="138"/>
    </location>
</feature>
<evidence type="ECO:0000313" key="4">
    <source>
        <dbReference type="EMBL" id="KAK8784946.1"/>
    </source>
</evidence>
<keyword evidence="3" id="KW-0732">Signal</keyword>
<keyword evidence="1" id="KW-0175">Coiled coil</keyword>
<sequence length="138" mass="15141">MLLSVSVLFVQKIQSLEASVGERAQKNKHLKEEVSKLQEKVHNLTSETAETRDAEALKRERIECLYREAKEENQFMRRAGSAAKAGVTPGHQVVREPVLKQEKTLFTSASSPSSGLKVAVMPAESSQGSSSSEVSVRT</sequence>
<dbReference type="Proteomes" id="UP001321473">
    <property type="component" value="Unassembled WGS sequence"/>
</dbReference>
<feature type="region of interest" description="Disordered" evidence="2">
    <location>
        <begin position="105"/>
        <end position="138"/>
    </location>
</feature>
<organism evidence="4 5">
    <name type="scientific">Amblyomma americanum</name>
    <name type="common">Lone star tick</name>
    <dbReference type="NCBI Taxonomy" id="6943"/>
    <lineage>
        <taxon>Eukaryota</taxon>
        <taxon>Metazoa</taxon>
        <taxon>Ecdysozoa</taxon>
        <taxon>Arthropoda</taxon>
        <taxon>Chelicerata</taxon>
        <taxon>Arachnida</taxon>
        <taxon>Acari</taxon>
        <taxon>Parasitiformes</taxon>
        <taxon>Ixodida</taxon>
        <taxon>Ixodoidea</taxon>
        <taxon>Ixodidae</taxon>
        <taxon>Amblyomminae</taxon>
        <taxon>Amblyomma</taxon>
    </lineage>
</organism>